<dbReference type="GO" id="GO:0003677">
    <property type="term" value="F:DNA binding"/>
    <property type="evidence" value="ECO:0007669"/>
    <property type="project" value="InterPro"/>
</dbReference>
<dbReference type="InterPro" id="IPR011722">
    <property type="entry name" value="Hemimethylated_DNA-bd_dom"/>
</dbReference>
<dbReference type="InterPro" id="IPR036047">
    <property type="entry name" value="F-box-like_dom_sf"/>
</dbReference>
<dbReference type="Proteomes" id="UP000838878">
    <property type="component" value="Chromosome 2"/>
</dbReference>
<evidence type="ECO:0008006" key="5">
    <source>
        <dbReference type="Google" id="ProtNLM"/>
    </source>
</evidence>
<name>A0A8J9VJR0_9NEOP</name>
<dbReference type="PANTHER" id="PTHR31350">
    <property type="entry name" value="SI:DKEY-261L7.2"/>
    <property type="match status" value="1"/>
</dbReference>
<accession>A0A8J9VJR0</accession>
<dbReference type="OrthoDB" id="28868at2759"/>
<feature type="non-terminal residue" evidence="3">
    <location>
        <position position="578"/>
    </location>
</feature>
<dbReference type="PANTHER" id="PTHR31350:SF21">
    <property type="entry name" value="F-BOX ONLY PROTEIN 21"/>
    <property type="match status" value="1"/>
</dbReference>
<dbReference type="InterPro" id="IPR001810">
    <property type="entry name" value="F-box_dom"/>
</dbReference>
<proteinExistence type="predicted"/>
<dbReference type="AlphaFoldDB" id="A0A8J9VJR0"/>
<evidence type="ECO:0000259" key="1">
    <source>
        <dbReference type="SMART" id="SM00256"/>
    </source>
</evidence>
<dbReference type="InterPro" id="IPR036623">
    <property type="entry name" value="Hemimethylated_DNA-bd_sf"/>
</dbReference>
<dbReference type="Pfam" id="PF13369">
    <property type="entry name" value="Transglut_core2"/>
    <property type="match status" value="1"/>
</dbReference>
<dbReference type="EMBL" id="OV170222">
    <property type="protein sequence ID" value="CAH0720745.1"/>
    <property type="molecule type" value="Genomic_DNA"/>
</dbReference>
<feature type="domain" description="Hemimethylated DNA-binding" evidence="2">
    <location>
        <begin position="459"/>
        <end position="554"/>
    </location>
</feature>
<dbReference type="Gene3D" id="2.30.30.390">
    <property type="entry name" value="Hemimethylated DNA-binding domain"/>
    <property type="match status" value="1"/>
</dbReference>
<dbReference type="SMART" id="SM00256">
    <property type="entry name" value="FBOX"/>
    <property type="match status" value="1"/>
</dbReference>
<dbReference type="InterPro" id="IPR032698">
    <property type="entry name" value="SirB1_N"/>
</dbReference>
<feature type="domain" description="F-box" evidence="1">
    <location>
        <begin position="13"/>
        <end position="53"/>
    </location>
</feature>
<keyword evidence="4" id="KW-1185">Reference proteome</keyword>
<dbReference type="Pfam" id="PF12937">
    <property type="entry name" value="F-box-like"/>
    <property type="match status" value="1"/>
</dbReference>
<evidence type="ECO:0000259" key="2">
    <source>
        <dbReference type="SMART" id="SM00992"/>
    </source>
</evidence>
<dbReference type="SMART" id="SM00992">
    <property type="entry name" value="YccV-like"/>
    <property type="match status" value="1"/>
</dbReference>
<dbReference type="Gene3D" id="1.20.1280.50">
    <property type="match status" value="1"/>
</dbReference>
<evidence type="ECO:0000313" key="4">
    <source>
        <dbReference type="Proteomes" id="UP000838878"/>
    </source>
</evidence>
<dbReference type="Pfam" id="PF08755">
    <property type="entry name" value="YccV-like"/>
    <property type="match status" value="1"/>
</dbReference>
<reference evidence="3" key="1">
    <citation type="submission" date="2021-12" db="EMBL/GenBank/DDBJ databases">
        <authorList>
            <person name="Martin H S."/>
        </authorList>
    </citation>
    <scope>NUCLEOTIDE SEQUENCE</scope>
</reference>
<dbReference type="SUPFAM" id="SSF141255">
    <property type="entry name" value="YccV-like"/>
    <property type="match status" value="1"/>
</dbReference>
<protein>
    <recommendedName>
        <fullName evidence="5">F-box domain-containing protein</fullName>
    </recommendedName>
</protein>
<gene>
    <name evidence="3" type="ORF">BINO364_LOCUS6938</name>
</gene>
<sequence>MEKDNTVLTIQCLPDEIISLILINNEPREIINFSLTCKQFHDSVCNNDYLWKMKYSEKVPRVMLKVIKDHCDSKWRKEFIHLCKVRKKVYSELLSMSPKFYWRFNTVSLEDVRPFFLIATEHSLNYYYIIYMLQDIIKKGKDYLDNFICSKPLYTMTVMFYSKIVLRHLVQTYLAIQWVQLHMKHKLTPEKVITFFLQWIDPTRIYDLDEIENRIQGLVKKVENILKEQSKNAKTTPVQVYTEKQVLQAISQVIYKHERFSVAFNVKTNNLDVARVIKDSHGNIFTFGAIYQAIAERFGINCELKVFPNHLFLDWRNNEEPNKPLYTIDLLTGELKPKKQCPFARTSGFSDTKYCPDSLLQYIYSSYMKSKAPIKNCQTQNAIHLLDFLGTCESKHNPYKNFLFYLVENANSPAMNTKLNLKYMDESHLQMILSLSTLNEPPQEVYQNVVVKEARTADVAIFAVGMTCYHKLYHYMCIIRDWEANGMHLPLRSEEHLQHGKNQPFYRVIAGDQSERFIAHENLTLVNSPYRNRLLEDNIASEFTHFEGFYYVPNDEKLAEYPNDIVVAEAFKKRCTVN</sequence>
<organism evidence="3 4">
    <name type="scientific">Brenthis ino</name>
    <name type="common">lesser marbled fritillary</name>
    <dbReference type="NCBI Taxonomy" id="405034"/>
    <lineage>
        <taxon>Eukaryota</taxon>
        <taxon>Metazoa</taxon>
        <taxon>Ecdysozoa</taxon>
        <taxon>Arthropoda</taxon>
        <taxon>Hexapoda</taxon>
        <taxon>Insecta</taxon>
        <taxon>Pterygota</taxon>
        <taxon>Neoptera</taxon>
        <taxon>Endopterygota</taxon>
        <taxon>Lepidoptera</taxon>
        <taxon>Glossata</taxon>
        <taxon>Ditrysia</taxon>
        <taxon>Papilionoidea</taxon>
        <taxon>Nymphalidae</taxon>
        <taxon>Heliconiinae</taxon>
        <taxon>Argynnini</taxon>
        <taxon>Brenthis</taxon>
    </lineage>
</organism>
<evidence type="ECO:0000313" key="3">
    <source>
        <dbReference type="EMBL" id="CAH0720745.1"/>
    </source>
</evidence>
<dbReference type="SUPFAM" id="SSF81383">
    <property type="entry name" value="F-box domain"/>
    <property type="match status" value="1"/>
</dbReference>